<keyword evidence="3" id="KW-1185">Reference proteome</keyword>
<organism evidence="2 3">
    <name type="scientific">Dryococelus australis</name>
    <dbReference type="NCBI Taxonomy" id="614101"/>
    <lineage>
        <taxon>Eukaryota</taxon>
        <taxon>Metazoa</taxon>
        <taxon>Ecdysozoa</taxon>
        <taxon>Arthropoda</taxon>
        <taxon>Hexapoda</taxon>
        <taxon>Insecta</taxon>
        <taxon>Pterygota</taxon>
        <taxon>Neoptera</taxon>
        <taxon>Polyneoptera</taxon>
        <taxon>Phasmatodea</taxon>
        <taxon>Verophasmatodea</taxon>
        <taxon>Anareolatae</taxon>
        <taxon>Phasmatidae</taxon>
        <taxon>Eurycanthinae</taxon>
        <taxon>Dryococelus</taxon>
    </lineage>
</organism>
<evidence type="ECO:0000313" key="2">
    <source>
        <dbReference type="EMBL" id="KAJ8877076.1"/>
    </source>
</evidence>
<feature type="region of interest" description="Disordered" evidence="1">
    <location>
        <begin position="92"/>
        <end position="134"/>
    </location>
</feature>
<protein>
    <submittedName>
        <fullName evidence="2">Uncharacterized protein</fullName>
    </submittedName>
</protein>
<feature type="compositionally biased region" description="Basic and acidic residues" evidence="1">
    <location>
        <begin position="92"/>
        <end position="105"/>
    </location>
</feature>
<accession>A0ABQ9GYH6</accession>
<feature type="compositionally biased region" description="Basic and acidic residues" evidence="1">
    <location>
        <begin position="223"/>
        <end position="235"/>
    </location>
</feature>
<reference evidence="2 3" key="1">
    <citation type="submission" date="2023-02" db="EMBL/GenBank/DDBJ databases">
        <title>LHISI_Scaffold_Assembly.</title>
        <authorList>
            <person name="Stuart O.P."/>
            <person name="Cleave R."/>
            <person name="Magrath M.J.L."/>
            <person name="Mikheyev A.S."/>
        </authorList>
    </citation>
    <scope>NUCLEOTIDE SEQUENCE [LARGE SCALE GENOMIC DNA]</scope>
    <source>
        <strain evidence="2">Daus_M_001</strain>
        <tissue evidence="2">Leg muscle</tissue>
    </source>
</reference>
<name>A0ABQ9GYH6_9NEOP</name>
<sequence length="434" mass="47251">MWESCWTIPLAGGFSRGTQFPPLLHSNTYPSISGDDGHLRVPAGKLVTRGGSKYKWWEVSTTVDGKCGYGGTFLSEVPSVRYQSAADIKEMRRNARGETEKEIECRQGTGDGGGRKREMNKWLPGTATRGGEEGRRADIHYPRSQEEVVFMCWQRVHQRLGGGGGFFQLEGRGGAFFQQERGGAAPTPTLKNHHSGRRTAIRLFRGAEMNCRATDPGPGRAESLGREAGRRERGASRSCSVVNAQAAATQCLLVSIPFGSRTVTKGALCAANPALGASPRRPQRGRANAETRISAGAKVRRKREKARQPTASSGTIPTCESQVTRLGIELGSPWWDASELTAQPLRPRCTETSSGKGKLHKRITNKWSEALSASKQTPPDRPSAQIILRLETRRTRLLSSRHCASKTSRDGGVPSADMPLVFSLWHHGQGEVGP</sequence>
<dbReference type="Proteomes" id="UP001159363">
    <property type="component" value="Chromosome 7"/>
</dbReference>
<feature type="region of interest" description="Disordered" evidence="1">
    <location>
        <begin position="278"/>
        <end position="317"/>
    </location>
</feature>
<dbReference type="EMBL" id="JARBHB010000008">
    <property type="protein sequence ID" value="KAJ8877076.1"/>
    <property type="molecule type" value="Genomic_DNA"/>
</dbReference>
<gene>
    <name evidence="2" type="ORF">PR048_021528</name>
</gene>
<evidence type="ECO:0000256" key="1">
    <source>
        <dbReference type="SAM" id="MobiDB-lite"/>
    </source>
</evidence>
<evidence type="ECO:0000313" key="3">
    <source>
        <dbReference type="Proteomes" id="UP001159363"/>
    </source>
</evidence>
<proteinExistence type="predicted"/>
<comment type="caution">
    <text evidence="2">The sequence shown here is derived from an EMBL/GenBank/DDBJ whole genome shotgun (WGS) entry which is preliminary data.</text>
</comment>
<feature type="region of interest" description="Disordered" evidence="1">
    <location>
        <begin position="210"/>
        <end position="236"/>
    </location>
</feature>